<dbReference type="InterPro" id="IPR034122">
    <property type="entry name" value="Retropepsin-like_bacterial"/>
</dbReference>
<name>A0A4Q2IYL6_9SPHN</name>
<dbReference type="AlphaFoldDB" id="A0A4Q2IYL6"/>
<dbReference type="InterPro" id="IPR021109">
    <property type="entry name" value="Peptidase_aspartic_dom_sf"/>
</dbReference>
<reference evidence="1 2" key="1">
    <citation type="submission" date="2019-01" db="EMBL/GenBank/DDBJ databases">
        <title>Sphingomonas mucosissima sp. nov. and Sphingomonas desiccabilis sp. nov., from biological soil crusts in the Colorado Plateau, USA.</title>
        <authorList>
            <person name="Zhu D."/>
        </authorList>
    </citation>
    <scope>NUCLEOTIDE SEQUENCE [LARGE SCALE GENOMIC DNA]</scope>
    <source>
        <strain evidence="1 2">CP1D</strain>
    </source>
</reference>
<dbReference type="GO" id="GO:0006508">
    <property type="term" value="P:proteolysis"/>
    <property type="evidence" value="ECO:0007669"/>
    <property type="project" value="InterPro"/>
</dbReference>
<comment type="caution">
    <text evidence="1">The sequence shown here is derived from an EMBL/GenBank/DDBJ whole genome shotgun (WGS) entry which is preliminary data.</text>
</comment>
<dbReference type="Proteomes" id="UP000292347">
    <property type="component" value="Unassembled WGS sequence"/>
</dbReference>
<dbReference type="RefSeq" id="WP_129340095.1">
    <property type="nucleotide sequence ID" value="NZ_JACIDD010000001.1"/>
</dbReference>
<dbReference type="Gene3D" id="2.30.42.10">
    <property type="match status" value="1"/>
</dbReference>
<dbReference type="Pfam" id="PF13650">
    <property type="entry name" value="Asp_protease_2"/>
    <property type="match status" value="1"/>
</dbReference>
<dbReference type="OrthoDB" id="7547925at2"/>
<dbReference type="SUPFAM" id="SSF50156">
    <property type="entry name" value="PDZ domain-like"/>
    <property type="match status" value="1"/>
</dbReference>
<evidence type="ECO:0000313" key="1">
    <source>
        <dbReference type="EMBL" id="RXZ34301.1"/>
    </source>
</evidence>
<proteinExistence type="predicted"/>
<dbReference type="SUPFAM" id="SSF50630">
    <property type="entry name" value="Acid proteases"/>
    <property type="match status" value="1"/>
</dbReference>
<dbReference type="Gene3D" id="2.40.70.10">
    <property type="entry name" value="Acid Proteases"/>
    <property type="match status" value="2"/>
</dbReference>
<dbReference type="PROSITE" id="PS00141">
    <property type="entry name" value="ASP_PROTEASE"/>
    <property type="match status" value="1"/>
</dbReference>
<keyword evidence="2" id="KW-1185">Reference proteome</keyword>
<protein>
    <recommendedName>
        <fullName evidence="3">PDZ domain-containing protein</fullName>
    </recommendedName>
</protein>
<evidence type="ECO:0008006" key="3">
    <source>
        <dbReference type="Google" id="ProtNLM"/>
    </source>
</evidence>
<dbReference type="InterPro" id="IPR001969">
    <property type="entry name" value="Aspartic_peptidase_AS"/>
</dbReference>
<gene>
    <name evidence="1" type="ORF">EO081_00930</name>
</gene>
<sequence>MRIALALLATALAVSPVPAAQAPRTAVETLAKDSAERWVPFELTPANHIRFAMKIEGRPASALLDTGVTHSILDTGFARTARLKTEVRGTAAAIGGDLPLSWARVARLSLGGLRSTERPMALLDLSQVHTGDGRPVDALIGADLLGPHALDIDFASRRFRLLPSGVAPFPGDRAPLSRNPEGLYVTQARLGRTSLHPVMIDTGDGTSVSVTREQWRGARLPQRPLTSTISYGLAGPVEAGLTVTDALRLGDAPATEVELRIEGKDFADRTGIPSRIGVGFLQRFRVLLDPGAGHLLLASIEGTAAGPPRSTSGLLLGYGHNRLSVLHVMRGSPAAKAGWRRGEEICQVDGAPIRETAPDAADLAWAADTPGRKLRLGLCDGTDRTLTLAKFY</sequence>
<organism evidence="1 2">
    <name type="scientific">Sphingomonas desiccabilis</name>
    <dbReference type="NCBI Taxonomy" id="429134"/>
    <lineage>
        <taxon>Bacteria</taxon>
        <taxon>Pseudomonadati</taxon>
        <taxon>Pseudomonadota</taxon>
        <taxon>Alphaproteobacteria</taxon>
        <taxon>Sphingomonadales</taxon>
        <taxon>Sphingomonadaceae</taxon>
        <taxon>Sphingomonas</taxon>
    </lineage>
</organism>
<accession>A0A4Q2IYL6</accession>
<dbReference type="GO" id="GO:0004190">
    <property type="term" value="F:aspartic-type endopeptidase activity"/>
    <property type="evidence" value="ECO:0007669"/>
    <property type="project" value="InterPro"/>
</dbReference>
<dbReference type="CDD" id="cd05483">
    <property type="entry name" value="retropepsin_like_bacteria"/>
    <property type="match status" value="1"/>
</dbReference>
<dbReference type="InterPro" id="IPR036034">
    <property type="entry name" value="PDZ_sf"/>
</dbReference>
<evidence type="ECO:0000313" key="2">
    <source>
        <dbReference type="Proteomes" id="UP000292347"/>
    </source>
</evidence>
<dbReference type="EMBL" id="SDPT01000001">
    <property type="protein sequence ID" value="RXZ34301.1"/>
    <property type="molecule type" value="Genomic_DNA"/>
</dbReference>